<keyword evidence="1" id="KW-0614">Plasmid</keyword>
<keyword evidence="2" id="KW-1185">Reference proteome</keyword>
<dbReference type="EMBL" id="CP024791">
    <property type="protein sequence ID" value="AUB43532.1"/>
    <property type="molecule type" value="Genomic_DNA"/>
</dbReference>
<name>A0A2K8T785_9NOSO</name>
<accession>A0A2K8T785</accession>
<organism evidence="1 2">
    <name type="scientific">Nostoc flagelliforme CCNUN1</name>
    <dbReference type="NCBI Taxonomy" id="2038116"/>
    <lineage>
        <taxon>Bacteria</taxon>
        <taxon>Bacillati</taxon>
        <taxon>Cyanobacteriota</taxon>
        <taxon>Cyanophyceae</taxon>
        <taxon>Nostocales</taxon>
        <taxon>Nostocaceae</taxon>
        <taxon>Nostoc</taxon>
    </lineage>
</organism>
<evidence type="ECO:0000313" key="2">
    <source>
        <dbReference type="Proteomes" id="UP000232003"/>
    </source>
</evidence>
<gene>
    <name evidence="1" type="ORF">COO91_09713</name>
</gene>
<evidence type="ECO:0000313" key="1">
    <source>
        <dbReference type="EMBL" id="AUB43532.1"/>
    </source>
</evidence>
<dbReference type="Proteomes" id="UP000232003">
    <property type="component" value="Plasmid pNFSY06"/>
</dbReference>
<dbReference type="KEGG" id="nfl:COO91_09713"/>
<proteinExistence type="predicted"/>
<dbReference type="AlphaFoldDB" id="A0A2K8T785"/>
<protein>
    <submittedName>
        <fullName evidence="1">Uncharacterized protein</fullName>
    </submittedName>
</protein>
<reference evidence="1 2" key="1">
    <citation type="submission" date="2017-11" db="EMBL/GenBank/DDBJ databases">
        <title>Complete genome of a free-living desiccation-tolerant cyanobacterium and its photosynthetic adaptation to extreme terrestrial habitat.</title>
        <authorList>
            <person name="Shang J."/>
        </authorList>
    </citation>
    <scope>NUCLEOTIDE SEQUENCE [LARGE SCALE GENOMIC DNA]</scope>
    <source>
        <strain evidence="1 2">CCNUN1</strain>
        <plasmid evidence="2">pnfsy06</plasmid>
    </source>
</reference>
<geneLocation type="plasmid" evidence="2">
    <name>pnfsy06</name>
</geneLocation>
<sequence length="41" mass="4729">MLSLKMVPLIIAISEFFLNLNDFNLIPYYGEPSPFSCTIYL</sequence>